<name>A0A1X7U7R2_AMPQE</name>
<reference evidence="2" key="1">
    <citation type="submission" date="2017-05" db="UniProtKB">
        <authorList>
            <consortium name="EnsemblMetazoa"/>
        </authorList>
    </citation>
    <scope>IDENTIFICATION</scope>
</reference>
<feature type="domain" description="Integrase core" evidence="1">
    <location>
        <begin position="1"/>
        <end position="96"/>
    </location>
</feature>
<accession>A0A1X7U7R2</accession>
<dbReference type="STRING" id="400682.A0A1X7U7R2"/>
<evidence type="ECO:0000259" key="1">
    <source>
        <dbReference type="Pfam" id="PF24764"/>
    </source>
</evidence>
<evidence type="ECO:0000313" key="2">
    <source>
        <dbReference type="EnsemblMetazoa" id="Aqu2.1.23972_001"/>
    </source>
</evidence>
<dbReference type="EnsemblMetazoa" id="Aqu2.1.23972_001">
    <property type="protein sequence ID" value="Aqu2.1.23972_001"/>
    <property type="gene ID" value="Aqu2.1.23972"/>
</dbReference>
<sequence length="102" mass="12062">MEEARGTNCNSHIAGQSVHNCGIEHYWRDVYTSVTTSYVVVFTLLEQVLLDLENETDLFCLHYIFIPRINHSLNLFMQSWNNNSLLSECNRYPAAVHRWFHW</sequence>
<dbReference type="Pfam" id="PF24764">
    <property type="entry name" value="rva_4"/>
    <property type="match status" value="1"/>
</dbReference>
<dbReference type="PANTHER" id="PTHR46791">
    <property type="entry name" value="EXPRESSED PROTEIN"/>
    <property type="match status" value="1"/>
</dbReference>
<dbReference type="AlphaFoldDB" id="A0A1X7U7R2"/>
<dbReference type="InParanoid" id="A0A1X7U7R2"/>
<dbReference type="PANTHER" id="PTHR46791:SF4">
    <property type="match status" value="1"/>
</dbReference>
<proteinExistence type="predicted"/>
<organism evidence="2">
    <name type="scientific">Amphimedon queenslandica</name>
    <name type="common">Sponge</name>
    <dbReference type="NCBI Taxonomy" id="400682"/>
    <lineage>
        <taxon>Eukaryota</taxon>
        <taxon>Metazoa</taxon>
        <taxon>Porifera</taxon>
        <taxon>Demospongiae</taxon>
        <taxon>Heteroscleromorpha</taxon>
        <taxon>Haplosclerida</taxon>
        <taxon>Niphatidae</taxon>
        <taxon>Amphimedon</taxon>
    </lineage>
</organism>
<dbReference type="InterPro" id="IPR058913">
    <property type="entry name" value="Integrase_dom_put"/>
</dbReference>
<protein>
    <recommendedName>
        <fullName evidence="1">Integrase core domain-containing protein</fullName>
    </recommendedName>
</protein>